<dbReference type="EC" id="1.1.1.94" evidence="10 13"/>
<dbReference type="Gene3D" id="1.10.1040.10">
    <property type="entry name" value="N-(1-d-carboxylethyl)-l-norvaline Dehydrogenase, domain 2"/>
    <property type="match status" value="1"/>
</dbReference>
<dbReference type="PANTHER" id="PTHR11728">
    <property type="entry name" value="GLYCEROL-3-PHOSPHATE DEHYDROGENASE"/>
    <property type="match status" value="1"/>
</dbReference>
<evidence type="ECO:0000256" key="3">
    <source>
        <dbReference type="ARBA" id="ARBA00022857"/>
    </source>
</evidence>
<evidence type="ECO:0000256" key="10">
    <source>
        <dbReference type="ARBA" id="ARBA00066687"/>
    </source>
</evidence>
<dbReference type="InterPro" id="IPR011128">
    <property type="entry name" value="G3P_DH_NAD-dep_N"/>
</dbReference>
<evidence type="ECO:0000256" key="7">
    <source>
        <dbReference type="ARBA" id="ARBA00023209"/>
    </source>
</evidence>
<feature type="binding site" evidence="16">
    <location>
        <begin position="7"/>
        <end position="12"/>
    </location>
    <ligand>
        <name>NAD(+)</name>
        <dbReference type="ChEBI" id="CHEBI:57540"/>
    </ligand>
</feature>
<dbReference type="PANTHER" id="PTHR11728:SF1">
    <property type="entry name" value="GLYCEROL-3-PHOSPHATE DEHYDROGENASE [NAD(+)] 2, CHLOROPLASTIC"/>
    <property type="match status" value="1"/>
</dbReference>
<feature type="binding site" evidence="13">
    <location>
        <position position="135"/>
    </location>
    <ligand>
        <name>sn-glycerol 3-phosphate</name>
        <dbReference type="ChEBI" id="CHEBI:57597"/>
    </ligand>
</feature>
<evidence type="ECO:0000256" key="11">
    <source>
        <dbReference type="ARBA" id="ARBA00069372"/>
    </source>
</evidence>
<evidence type="ECO:0000256" key="5">
    <source>
        <dbReference type="ARBA" id="ARBA00023027"/>
    </source>
</evidence>
<feature type="binding site" evidence="13">
    <location>
        <position position="276"/>
    </location>
    <ligand>
        <name>NADPH</name>
        <dbReference type="ChEBI" id="CHEBI:57783"/>
    </ligand>
</feature>
<feature type="binding site" evidence="13">
    <location>
        <position position="10"/>
    </location>
    <ligand>
        <name>NADPH</name>
        <dbReference type="ChEBI" id="CHEBI:57783"/>
    </ligand>
</feature>
<dbReference type="PROSITE" id="PS00957">
    <property type="entry name" value="NAD_G3PDH"/>
    <property type="match status" value="1"/>
</dbReference>
<dbReference type="GO" id="GO:0008654">
    <property type="term" value="P:phospholipid biosynthetic process"/>
    <property type="evidence" value="ECO:0007669"/>
    <property type="project" value="UniProtKB-KW"/>
</dbReference>
<keyword evidence="5 13" id="KW-0520">NAD</keyword>
<feature type="binding site" evidence="13">
    <location>
        <position position="278"/>
    </location>
    <ligand>
        <name>NADPH</name>
        <dbReference type="ChEBI" id="CHEBI:57783"/>
    </ligand>
</feature>
<dbReference type="Gene3D" id="3.40.50.720">
    <property type="entry name" value="NAD(P)-binding Rossmann-like Domain"/>
    <property type="match status" value="1"/>
</dbReference>
<dbReference type="UniPathway" id="UPA00940"/>
<dbReference type="AlphaFoldDB" id="A0A1I2BN64"/>
<reference evidence="20 21" key="1">
    <citation type="submission" date="2016-10" db="EMBL/GenBank/DDBJ databases">
        <authorList>
            <person name="de Groot N.N."/>
        </authorList>
    </citation>
    <scope>NUCLEOTIDE SEQUENCE [LARGE SCALE GENOMIC DNA]</scope>
    <source>
        <strain evidence="20 21">DSM 9236</strain>
    </source>
</reference>
<proteinExistence type="inferred from homology"/>
<feature type="binding site" evidence="13">
    <location>
        <position position="241"/>
    </location>
    <ligand>
        <name>sn-glycerol 3-phosphate</name>
        <dbReference type="ChEBI" id="CHEBI:57597"/>
    </ligand>
</feature>
<dbReference type="InterPro" id="IPR006168">
    <property type="entry name" value="G3P_DH_NAD-dep"/>
</dbReference>
<dbReference type="GO" id="GO:0141152">
    <property type="term" value="F:glycerol-3-phosphate dehydrogenase (NAD+) activity"/>
    <property type="evidence" value="ECO:0007669"/>
    <property type="project" value="RHEA"/>
</dbReference>
<dbReference type="FunFam" id="3.40.50.720:FF:000019">
    <property type="entry name" value="Glycerol-3-phosphate dehydrogenase [NAD(P)+]"/>
    <property type="match status" value="1"/>
</dbReference>
<feature type="binding site" evidence="13">
    <location>
        <position position="251"/>
    </location>
    <ligand>
        <name>sn-glycerol 3-phosphate</name>
        <dbReference type="ChEBI" id="CHEBI:57597"/>
    </ligand>
</feature>
<feature type="binding site" evidence="13">
    <location>
        <position position="11"/>
    </location>
    <ligand>
        <name>NADPH</name>
        <dbReference type="ChEBI" id="CHEBI:57783"/>
    </ligand>
</feature>
<dbReference type="InterPro" id="IPR036291">
    <property type="entry name" value="NAD(P)-bd_dom_sf"/>
</dbReference>
<keyword evidence="13" id="KW-0963">Cytoplasm</keyword>
<comment type="catalytic activity">
    <reaction evidence="13">
        <text>sn-glycerol 3-phosphate + NAD(+) = dihydroxyacetone phosphate + NADH + H(+)</text>
        <dbReference type="Rhea" id="RHEA:11092"/>
        <dbReference type="ChEBI" id="CHEBI:15378"/>
        <dbReference type="ChEBI" id="CHEBI:57540"/>
        <dbReference type="ChEBI" id="CHEBI:57597"/>
        <dbReference type="ChEBI" id="CHEBI:57642"/>
        <dbReference type="ChEBI" id="CHEBI:57945"/>
        <dbReference type="EC" id="1.1.1.94"/>
    </reaction>
</comment>
<dbReference type="NCBIfam" id="NF000942">
    <property type="entry name" value="PRK00094.1-4"/>
    <property type="match status" value="1"/>
</dbReference>
<gene>
    <name evidence="13" type="primary">gpsA</name>
    <name evidence="20" type="ORF">SAMN05216245_10975</name>
</gene>
<dbReference type="SUPFAM" id="SSF51735">
    <property type="entry name" value="NAD(P)-binding Rossmann-fold domains"/>
    <property type="match status" value="1"/>
</dbReference>
<dbReference type="GO" id="GO:0141153">
    <property type="term" value="F:glycerol-3-phosphate dehydrogenase (NADP+) activity"/>
    <property type="evidence" value="ECO:0007669"/>
    <property type="project" value="RHEA"/>
</dbReference>
<dbReference type="EMBL" id="FONL01000009">
    <property type="protein sequence ID" value="SFE57596.1"/>
    <property type="molecule type" value="Genomic_DNA"/>
</dbReference>
<dbReference type="GO" id="GO:0046168">
    <property type="term" value="P:glycerol-3-phosphate catabolic process"/>
    <property type="evidence" value="ECO:0007669"/>
    <property type="project" value="InterPro"/>
</dbReference>
<feature type="binding site" evidence="16">
    <location>
        <position position="252"/>
    </location>
    <ligand>
        <name>NAD(+)</name>
        <dbReference type="ChEBI" id="CHEBI:57540"/>
    </ligand>
</feature>
<evidence type="ECO:0000256" key="9">
    <source>
        <dbReference type="ARBA" id="ARBA00052716"/>
    </source>
</evidence>
<evidence type="ECO:0000256" key="16">
    <source>
        <dbReference type="PIRSR" id="PIRSR000114-3"/>
    </source>
</evidence>
<evidence type="ECO:0000259" key="18">
    <source>
        <dbReference type="Pfam" id="PF01210"/>
    </source>
</evidence>
<keyword evidence="13" id="KW-0547">Nucleotide-binding</keyword>
<dbReference type="InterPro" id="IPR013328">
    <property type="entry name" value="6PGD_dom2"/>
</dbReference>
<sequence>MRIGIIGAGTWGIALARMLSNSGHRVQVWSPHPETVDRLAGTRTQKNMPDLIIPEAVRFTKEMEEVCKDKDMLLFAVPSIYVRSAARQANPFVHTGQIIVDVSKGIEAETLMTLSEVIRDEVKANVKVVALSGPTHAEEVAKDLPSAVVSACEDITVAEKVQDVFMNSCLRVYTNTDIKGVELCGALKNIIALAAGMSAGLGYGDNAKAALITRGLAEISRLGEMLGCARDTFAGLAGMGDLIVTATSMHSRNNRCGYLIGQGYETADAVKRVGMVVEGINAIPAAIAFADKYGVDMPIVRAVDAIVNHNADPRTEVARLMGRDKTAERKV</sequence>
<dbReference type="InterPro" id="IPR008927">
    <property type="entry name" value="6-PGluconate_DH-like_C_sf"/>
</dbReference>
<keyword evidence="3 13" id="KW-0521">NADP</keyword>
<keyword evidence="8 13" id="KW-1208">Phospholipid metabolism</keyword>
<comment type="subcellular location">
    <subcellularLocation>
        <location evidence="13">Cytoplasm</location>
    </subcellularLocation>
</comment>
<dbReference type="Proteomes" id="UP000198896">
    <property type="component" value="Unassembled WGS sequence"/>
</dbReference>
<dbReference type="RefSeq" id="WP_093913648.1">
    <property type="nucleotide sequence ID" value="NZ_FONL01000009.1"/>
</dbReference>
<evidence type="ECO:0000256" key="15">
    <source>
        <dbReference type="PIRSR" id="PIRSR000114-2"/>
    </source>
</evidence>
<feature type="binding site" evidence="16">
    <location>
        <position position="137"/>
    </location>
    <ligand>
        <name>NAD(+)</name>
        <dbReference type="ChEBI" id="CHEBI:57540"/>
    </ligand>
</feature>
<feature type="binding site" evidence="13">
    <location>
        <position position="253"/>
    </location>
    <ligand>
        <name>sn-glycerol 3-phosphate</name>
        <dbReference type="ChEBI" id="CHEBI:57597"/>
    </ligand>
</feature>
<evidence type="ECO:0000256" key="8">
    <source>
        <dbReference type="ARBA" id="ARBA00023264"/>
    </source>
</evidence>
<dbReference type="GO" id="GO:0006650">
    <property type="term" value="P:glycerophospholipid metabolic process"/>
    <property type="evidence" value="ECO:0007669"/>
    <property type="project" value="UniProtKB-UniRule"/>
</dbReference>
<keyword evidence="6 13" id="KW-0443">Lipid metabolism</keyword>
<dbReference type="HAMAP" id="MF_00394">
    <property type="entry name" value="NAD_Glyc3P_dehydrog"/>
    <property type="match status" value="1"/>
</dbReference>
<evidence type="ECO:0000256" key="17">
    <source>
        <dbReference type="RuleBase" id="RU000437"/>
    </source>
</evidence>
<protein>
    <recommendedName>
        <fullName evidence="11 13">Glycerol-3-phosphate dehydrogenase [NAD(P)+]</fullName>
        <ecNumber evidence="10 13">1.1.1.94</ecNumber>
    </recommendedName>
    <alternativeName>
        <fullName evidence="13">NAD(P)(+)-dependent glycerol-3-phosphate dehydrogenase</fullName>
    </alternativeName>
    <alternativeName>
        <fullName evidence="12 13">NAD(P)H-dependent dihydroxyacetone-phosphate reductase</fullName>
    </alternativeName>
</protein>
<comment type="similarity">
    <text evidence="1 13 17">Belongs to the NAD-dependent glycerol-3-phosphate dehydrogenase family.</text>
</comment>
<feature type="binding site" evidence="15">
    <location>
        <position position="104"/>
    </location>
    <ligand>
        <name>substrate</name>
    </ligand>
</feature>
<feature type="binding site" evidence="13">
    <location>
        <position position="104"/>
    </location>
    <ligand>
        <name>sn-glycerol 3-phosphate</name>
        <dbReference type="ChEBI" id="CHEBI:57597"/>
    </ligand>
</feature>
<name>A0A1I2BN64_9FIRM</name>
<evidence type="ECO:0000256" key="12">
    <source>
        <dbReference type="ARBA" id="ARBA00080511"/>
    </source>
</evidence>
<evidence type="ECO:0000313" key="20">
    <source>
        <dbReference type="EMBL" id="SFE57596.1"/>
    </source>
</evidence>
<dbReference type="Pfam" id="PF07479">
    <property type="entry name" value="NAD_Gly3P_dh_C"/>
    <property type="match status" value="1"/>
</dbReference>
<feature type="binding site" evidence="13">
    <location>
        <position position="137"/>
    </location>
    <ligand>
        <name>NADPH</name>
        <dbReference type="ChEBI" id="CHEBI:57783"/>
    </ligand>
</feature>
<dbReference type="OrthoDB" id="9812273at2"/>
<dbReference type="PRINTS" id="PR00077">
    <property type="entry name" value="GPDHDRGNASE"/>
</dbReference>
<keyword evidence="21" id="KW-1185">Reference proteome</keyword>
<dbReference type="Pfam" id="PF01210">
    <property type="entry name" value="NAD_Gly3P_dh_N"/>
    <property type="match status" value="1"/>
</dbReference>
<feature type="domain" description="Glycerol-3-phosphate dehydrogenase NAD-dependent C-terminal" evidence="19">
    <location>
        <begin position="177"/>
        <end position="315"/>
    </location>
</feature>
<organism evidence="20 21">
    <name type="scientific">Succiniclasticum ruminis DSM 9236</name>
    <dbReference type="NCBI Taxonomy" id="1123323"/>
    <lineage>
        <taxon>Bacteria</taxon>
        <taxon>Bacillati</taxon>
        <taxon>Bacillota</taxon>
        <taxon>Negativicutes</taxon>
        <taxon>Acidaminococcales</taxon>
        <taxon>Acidaminococcaceae</taxon>
        <taxon>Succiniclasticum</taxon>
    </lineage>
</organism>
<dbReference type="SUPFAM" id="SSF48179">
    <property type="entry name" value="6-phosphogluconate dehydrogenase C-terminal domain-like"/>
    <property type="match status" value="1"/>
</dbReference>
<keyword evidence="4 13" id="KW-0560">Oxidoreductase</keyword>
<feature type="binding site" evidence="13">
    <location>
        <position position="104"/>
    </location>
    <ligand>
        <name>NADPH</name>
        <dbReference type="ChEBI" id="CHEBI:57783"/>
    </ligand>
</feature>
<accession>A0A1I2BN64</accession>
<evidence type="ECO:0000256" key="2">
    <source>
        <dbReference type="ARBA" id="ARBA00022516"/>
    </source>
</evidence>
<evidence type="ECO:0000259" key="19">
    <source>
        <dbReference type="Pfam" id="PF07479"/>
    </source>
</evidence>
<dbReference type="GO" id="GO:0005975">
    <property type="term" value="P:carbohydrate metabolic process"/>
    <property type="evidence" value="ECO:0007669"/>
    <property type="project" value="InterPro"/>
</dbReference>
<dbReference type="STRING" id="1123323.SAMN05216245_10975"/>
<comment type="catalytic activity">
    <reaction evidence="9">
        <text>sn-glycerol 3-phosphate + NADP(+) = dihydroxyacetone phosphate + NADPH + H(+)</text>
        <dbReference type="Rhea" id="RHEA:11096"/>
        <dbReference type="ChEBI" id="CHEBI:15378"/>
        <dbReference type="ChEBI" id="CHEBI:57597"/>
        <dbReference type="ChEBI" id="CHEBI:57642"/>
        <dbReference type="ChEBI" id="CHEBI:57783"/>
        <dbReference type="ChEBI" id="CHEBI:58349"/>
        <dbReference type="EC" id="1.1.1.94"/>
    </reaction>
    <physiologicalReaction direction="right-to-left" evidence="9">
        <dbReference type="Rhea" id="RHEA:11098"/>
    </physiologicalReaction>
</comment>
<keyword evidence="7 13" id="KW-0594">Phospholipid biosynthesis</keyword>
<dbReference type="PIRSF" id="PIRSF000114">
    <property type="entry name" value="Glycerol-3-P_dh"/>
    <property type="match status" value="1"/>
</dbReference>
<feature type="binding site" evidence="13">
    <location>
        <position position="188"/>
    </location>
    <ligand>
        <name>sn-glycerol 3-phosphate</name>
        <dbReference type="ChEBI" id="CHEBI:57597"/>
    </ligand>
</feature>
<dbReference type="FunFam" id="1.10.1040.10:FF:000001">
    <property type="entry name" value="Glycerol-3-phosphate dehydrogenase [NAD(P)+]"/>
    <property type="match status" value="1"/>
</dbReference>
<dbReference type="GO" id="GO:0046167">
    <property type="term" value="P:glycerol-3-phosphate biosynthetic process"/>
    <property type="evidence" value="ECO:0007669"/>
    <property type="project" value="UniProtKB-UniRule"/>
</dbReference>
<feature type="domain" description="Glycerol-3-phosphate dehydrogenase NAD-dependent N-terminal" evidence="18">
    <location>
        <begin position="3"/>
        <end position="156"/>
    </location>
</feature>
<feature type="binding site" evidence="15">
    <location>
        <begin position="252"/>
        <end position="253"/>
    </location>
    <ligand>
        <name>substrate</name>
    </ligand>
</feature>
<evidence type="ECO:0000256" key="14">
    <source>
        <dbReference type="PIRSR" id="PIRSR000114-1"/>
    </source>
</evidence>
<dbReference type="GO" id="GO:0005829">
    <property type="term" value="C:cytosol"/>
    <property type="evidence" value="ECO:0007669"/>
    <property type="project" value="TreeGrafter"/>
</dbReference>
<keyword evidence="2 13" id="KW-0444">Lipid biosynthesis</keyword>
<feature type="binding site" evidence="13">
    <location>
        <position position="133"/>
    </location>
    <ligand>
        <name>sn-glycerol 3-phosphate</name>
        <dbReference type="ChEBI" id="CHEBI:57597"/>
    </ligand>
</feature>
<evidence type="ECO:0000256" key="4">
    <source>
        <dbReference type="ARBA" id="ARBA00023002"/>
    </source>
</evidence>
<dbReference type="NCBIfam" id="NF000940">
    <property type="entry name" value="PRK00094.1-2"/>
    <property type="match status" value="1"/>
</dbReference>
<evidence type="ECO:0000256" key="1">
    <source>
        <dbReference type="ARBA" id="ARBA00011009"/>
    </source>
</evidence>
<evidence type="ECO:0000313" key="21">
    <source>
        <dbReference type="Proteomes" id="UP000198896"/>
    </source>
</evidence>
<dbReference type="InterPro" id="IPR006109">
    <property type="entry name" value="G3P_DH_NAD-dep_C"/>
</dbReference>
<feature type="active site" description="Proton acceptor" evidence="13 14">
    <location>
        <position position="188"/>
    </location>
</feature>
<feature type="binding site" evidence="13">
    <location>
        <position position="252"/>
    </location>
    <ligand>
        <name>NADPH</name>
        <dbReference type="ChEBI" id="CHEBI:57783"/>
    </ligand>
</feature>
<dbReference type="GO" id="GO:0051287">
    <property type="term" value="F:NAD binding"/>
    <property type="evidence" value="ECO:0007669"/>
    <property type="project" value="InterPro"/>
</dbReference>
<evidence type="ECO:0000256" key="13">
    <source>
        <dbReference type="HAMAP-Rule" id="MF_00394"/>
    </source>
</evidence>
<evidence type="ECO:0000256" key="6">
    <source>
        <dbReference type="ARBA" id="ARBA00023098"/>
    </source>
</evidence>
<feature type="binding site" evidence="13">
    <location>
        <position position="32"/>
    </location>
    <ligand>
        <name>NADPH</name>
        <dbReference type="ChEBI" id="CHEBI:57783"/>
    </ligand>
</feature>
<feature type="binding site" evidence="13">
    <location>
        <position position="252"/>
    </location>
    <ligand>
        <name>sn-glycerol 3-phosphate</name>
        <dbReference type="ChEBI" id="CHEBI:57597"/>
    </ligand>
</feature>
<comment type="function">
    <text evidence="13">Catalyzes the reduction of the glycolytic intermediate dihydroxyacetone phosphate (DHAP) to sn-glycerol 3-phosphate (G3P), the key precursor for phospholipid synthesis.</text>
</comment>
<comment type="caution">
    <text evidence="13">Lacks conserved residue(s) required for the propagation of feature annotation.</text>
</comment>
<comment type="pathway">
    <text evidence="13">Membrane lipid metabolism; glycerophospholipid metabolism.</text>
</comment>